<feature type="non-terminal residue" evidence="4">
    <location>
        <position position="1"/>
    </location>
</feature>
<comment type="caution">
    <text evidence="4">The sequence shown here is derived from an EMBL/GenBank/DDBJ whole genome shotgun (WGS) entry which is preliminary data.</text>
</comment>
<dbReference type="PANTHER" id="PTHR24320:SF252">
    <property type="entry name" value="DEHYDROGENASE_REDUCTASE FAMILY PROTEIN, PUTATIVE (AFU_ORTHOLOGUE AFUA_3G08550)-RELATED"/>
    <property type="match status" value="1"/>
</dbReference>
<protein>
    <submittedName>
        <fullName evidence="4">Short chain dehydrogenase yanD</fullName>
    </submittedName>
</protein>
<evidence type="ECO:0000256" key="3">
    <source>
        <dbReference type="ARBA" id="ARBA00023002"/>
    </source>
</evidence>
<evidence type="ECO:0000256" key="2">
    <source>
        <dbReference type="ARBA" id="ARBA00022857"/>
    </source>
</evidence>
<dbReference type="InterPro" id="IPR002347">
    <property type="entry name" value="SDR_fam"/>
</dbReference>
<keyword evidence="2" id="KW-0521">NADP</keyword>
<dbReference type="PANTHER" id="PTHR24320">
    <property type="entry name" value="RETINOL DEHYDROGENASE"/>
    <property type="match status" value="1"/>
</dbReference>
<sequence length="353" mass="38241">IAIAMSESFKLGPPKENPRSLFLKSQLRTSVQWPPAVTDLEGQVAIVTGSSSGLGLEASRQLLSIGLSSLIIAVRSIEKGQHVASGLRVQYPKASIQVWSLEMESYESIQAFARRAEAELSRLDIAILNAGTQALEFITVPSTGHEKLVQVNYLSTMLLGILLLPILKSKSPSGKPGRLTIVNSGTARGATLSLPKDTPILPALDDKSGSFDIFGRYAVSKLLGHLFVINLVRYVSADDVIVNLADPGLVNGTDLQRGAPLFWAAFFYFLKAILGRTVGVGASTYIDAAVFKGKESHGCYIPNWKISSFPAFIYTPEGESVREQLWKETMAEFEFAGAQRLLDGLKEQVIAKS</sequence>
<proteinExistence type="inferred from homology"/>
<keyword evidence="5" id="KW-1185">Reference proteome</keyword>
<dbReference type="AlphaFoldDB" id="A0A7D8UXR1"/>
<dbReference type="Proteomes" id="UP000481288">
    <property type="component" value="Unassembled WGS sequence"/>
</dbReference>
<evidence type="ECO:0000256" key="1">
    <source>
        <dbReference type="ARBA" id="ARBA00006484"/>
    </source>
</evidence>
<comment type="similarity">
    <text evidence="1">Belongs to the short-chain dehydrogenases/reductases (SDR) family.</text>
</comment>
<dbReference type="Pfam" id="PF00106">
    <property type="entry name" value="adh_short"/>
    <property type="match status" value="1"/>
</dbReference>
<evidence type="ECO:0000313" key="5">
    <source>
        <dbReference type="Proteomes" id="UP000481288"/>
    </source>
</evidence>
<organism evidence="4 5">
    <name type="scientific">Lachnellula cervina</name>
    <dbReference type="NCBI Taxonomy" id="1316786"/>
    <lineage>
        <taxon>Eukaryota</taxon>
        <taxon>Fungi</taxon>
        <taxon>Dikarya</taxon>
        <taxon>Ascomycota</taxon>
        <taxon>Pezizomycotina</taxon>
        <taxon>Leotiomycetes</taxon>
        <taxon>Helotiales</taxon>
        <taxon>Lachnaceae</taxon>
        <taxon>Lachnellula</taxon>
    </lineage>
</organism>
<dbReference type="PRINTS" id="PR00081">
    <property type="entry name" value="GDHRDH"/>
</dbReference>
<keyword evidence="3" id="KW-0560">Oxidoreductase</keyword>
<dbReference type="GO" id="GO:0016491">
    <property type="term" value="F:oxidoreductase activity"/>
    <property type="evidence" value="ECO:0007669"/>
    <property type="project" value="UniProtKB-KW"/>
</dbReference>
<dbReference type="InterPro" id="IPR036291">
    <property type="entry name" value="NAD(P)-bd_dom_sf"/>
</dbReference>
<name>A0A7D8UXR1_9HELO</name>
<evidence type="ECO:0000313" key="4">
    <source>
        <dbReference type="EMBL" id="TVY51825.1"/>
    </source>
</evidence>
<dbReference type="EMBL" id="QGMG01000725">
    <property type="protein sequence ID" value="TVY51825.1"/>
    <property type="molecule type" value="Genomic_DNA"/>
</dbReference>
<reference evidence="4 5" key="1">
    <citation type="submission" date="2018-05" db="EMBL/GenBank/DDBJ databases">
        <title>Whole genome sequencing for identification of molecular markers to develop diagnostic detection tools for the regulated plant pathogen Lachnellula willkommii.</title>
        <authorList>
            <person name="Giroux E."/>
            <person name="Bilodeau G."/>
        </authorList>
    </citation>
    <scope>NUCLEOTIDE SEQUENCE [LARGE SCALE GENOMIC DNA]</scope>
    <source>
        <strain evidence="4 5">CBS 625.97</strain>
    </source>
</reference>
<gene>
    <name evidence="4" type="primary">yanD_1</name>
    <name evidence="4" type="ORF">LCER1_G007891</name>
</gene>
<dbReference type="Gene3D" id="3.40.50.720">
    <property type="entry name" value="NAD(P)-binding Rossmann-like Domain"/>
    <property type="match status" value="1"/>
</dbReference>
<dbReference type="SUPFAM" id="SSF51735">
    <property type="entry name" value="NAD(P)-binding Rossmann-fold domains"/>
    <property type="match status" value="1"/>
</dbReference>
<dbReference type="OrthoDB" id="542013at2759"/>
<accession>A0A7D8UXR1</accession>